<gene>
    <name evidence="2" type="ordered locus">Mesil_0683</name>
</gene>
<evidence type="ECO:0000313" key="3">
    <source>
        <dbReference type="Proteomes" id="UP000001916"/>
    </source>
</evidence>
<dbReference type="STRING" id="526227.Mesil_0683"/>
<organism evidence="2 3">
    <name type="scientific">Allomeiothermus silvanus (strain ATCC 700542 / DSM 9946 / NBRC 106475 / NCIMB 13440 / VI-R2)</name>
    <name type="common">Thermus silvanus</name>
    <dbReference type="NCBI Taxonomy" id="526227"/>
    <lineage>
        <taxon>Bacteria</taxon>
        <taxon>Thermotogati</taxon>
        <taxon>Deinococcota</taxon>
        <taxon>Deinococci</taxon>
        <taxon>Thermales</taxon>
        <taxon>Thermaceae</taxon>
        <taxon>Allomeiothermus</taxon>
    </lineage>
</organism>
<dbReference type="GO" id="GO:1990351">
    <property type="term" value="C:transporter complex"/>
    <property type="evidence" value="ECO:0007669"/>
    <property type="project" value="TreeGrafter"/>
</dbReference>
<proteinExistence type="predicted"/>
<dbReference type="EMBL" id="CP002042">
    <property type="protein sequence ID" value="ADH62599.1"/>
    <property type="molecule type" value="Genomic_DNA"/>
</dbReference>
<dbReference type="Gene3D" id="2.60.450.10">
    <property type="entry name" value="Lipopolysaccharide (LPS) transport protein A like domain"/>
    <property type="match status" value="1"/>
</dbReference>
<dbReference type="OrthoDB" id="28677at2"/>
<dbReference type="eggNOG" id="COG1452">
    <property type="taxonomic scope" value="Bacteria"/>
</dbReference>
<accession>D7BAS7</accession>
<dbReference type="GO" id="GO:0009279">
    <property type="term" value="C:cell outer membrane"/>
    <property type="evidence" value="ECO:0007669"/>
    <property type="project" value="TreeGrafter"/>
</dbReference>
<dbReference type="InterPro" id="IPR050218">
    <property type="entry name" value="LptD"/>
</dbReference>
<dbReference type="InterPro" id="IPR023614">
    <property type="entry name" value="Porin_dom_sf"/>
</dbReference>
<dbReference type="Proteomes" id="UP000001916">
    <property type="component" value="Chromosome"/>
</dbReference>
<sequence length="889" mass="98682">MLFLPALAQNTPAESSPQVRTLRIVEADRLELRNEGEEEVIILTGSPVRMVRGDDRIEAERVIYNRTRKKLYLLGAVRLTDKENRVVEAQQLDLDASDDSFEAMSVKIQSGQFDLTGPLCQRAAGQILLSEGYLTPCARCGQAVDDYGFRAKEVLLYPGDRIIAREVWVLLKGQPVLYLPVLLLHLSERRPRLELGQDDTLGWWAQADLPYVSDFGIGFTLLRYYENRGWGLGFDHWGTDVAREHYRFLLLPPNPKLPGVPQLQYSVEYKLEEPDWRYEANLKRDDAGSDPLPGRFENLGGRPLLTDVDVNISKRQGEPALRFSLRGVIDHDPLTPRPGDVQRLPEVEVGFPQGYRAGGFSLTARMVVGIYGAPPNPANRSARQAFGSYGYAGRVLLEHAESYNTQLWSGASFSFSNRFLGYYYSTRNPSGEYERQIDWTTSASFRQVLGPFSLSLSLNRSAREGENPFSGVDPSPSQRATRQTRLGIGLSYTQGPFSLSASTARVLENSLNPGVLNTNPYDPLTLTLGYSSSPLSVTLTHTRDLNKGKNLTTSGSIQYTPQPFNFGLNTSYNWDWQERGVQRWGPLNLSAGYALPGGNISLSHTRDLNTGWGQSTTFSLSLRVGLDSYTLSQTVTDANPTQNTPATLSGSARAIWGVHSLAFSNAFRFQIPNPAITDPNEDTANLTLAYSNSFSNTNLSLSGVWYFRDGYVKNPLLSFSQILRDPGRTLTLRGVWHFPERDQPYHYLQTLSFIGGFEVFPAPLLPEDPPGLAIQGGLNLNRTPDSGKFALVVSDFGPTFSFVGAERTRLFLSAFFSGNASAFPGDSLLGILKPRIVVVLDRCCWALRFTLDAQKNAATLSFLYGGQAADFFLDQNGFQFPGLGDRRNP</sequence>
<reference evidence="2 3" key="1">
    <citation type="journal article" date="2010" name="Stand. Genomic Sci.">
        <title>Complete genome sequence of Meiothermus silvanus type strain (VI-R2).</title>
        <authorList>
            <person name="Sikorski J."/>
            <person name="Tindall B.J."/>
            <person name="Lowry S."/>
            <person name="Lucas S."/>
            <person name="Nolan M."/>
            <person name="Copeland A."/>
            <person name="Glavina Del Rio T."/>
            <person name="Tice H."/>
            <person name="Cheng J.F."/>
            <person name="Han C."/>
            <person name="Pitluck S."/>
            <person name="Liolios K."/>
            <person name="Ivanova N."/>
            <person name="Mavromatis K."/>
            <person name="Mikhailova N."/>
            <person name="Pati A."/>
            <person name="Goodwin L."/>
            <person name="Chen A."/>
            <person name="Palaniappan K."/>
            <person name="Land M."/>
            <person name="Hauser L."/>
            <person name="Chang Y.J."/>
            <person name="Jeffries C.D."/>
            <person name="Rohde M."/>
            <person name="Goker M."/>
            <person name="Woyke T."/>
            <person name="Bristow J."/>
            <person name="Eisen J.A."/>
            <person name="Markowitz V."/>
            <person name="Hugenholtz P."/>
            <person name="Kyrpides N.C."/>
            <person name="Klenk H.P."/>
            <person name="Lapidus A."/>
        </authorList>
    </citation>
    <scope>NUCLEOTIDE SEQUENCE [LARGE SCALE GENOMIC DNA]</scope>
    <source>
        <strain evidence="3">ATCC 700542 / DSM 9946 / VI-R2</strain>
    </source>
</reference>
<dbReference type="HOGENOM" id="CLU_339141_0_0_0"/>
<dbReference type="RefSeq" id="WP_013157188.1">
    <property type="nucleotide sequence ID" value="NC_014212.1"/>
</dbReference>
<keyword evidence="3" id="KW-1185">Reference proteome</keyword>
<name>D7BAS7_ALLS1</name>
<dbReference type="PANTHER" id="PTHR30189">
    <property type="entry name" value="LPS-ASSEMBLY PROTEIN"/>
    <property type="match status" value="1"/>
</dbReference>
<dbReference type="PANTHER" id="PTHR30189:SF1">
    <property type="entry name" value="LPS-ASSEMBLY PROTEIN LPTD"/>
    <property type="match status" value="1"/>
</dbReference>
<evidence type="ECO:0000256" key="1">
    <source>
        <dbReference type="SAM" id="MobiDB-lite"/>
    </source>
</evidence>
<dbReference type="KEGG" id="msv:Mesil_0683"/>
<evidence type="ECO:0000313" key="2">
    <source>
        <dbReference type="EMBL" id="ADH62599.1"/>
    </source>
</evidence>
<dbReference type="AlphaFoldDB" id="D7BAS7"/>
<dbReference type="eggNOG" id="COG2831">
    <property type="taxonomic scope" value="Bacteria"/>
</dbReference>
<dbReference type="Gene3D" id="2.40.160.10">
    <property type="entry name" value="Porin"/>
    <property type="match status" value="1"/>
</dbReference>
<feature type="region of interest" description="Disordered" evidence="1">
    <location>
        <begin position="463"/>
        <end position="482"/>
    </location>
</feature>
<protein>
    <submittedName>
        <fullName evidence="2">OstA family protein</fullName>
    </submittedName>
</protein>